<comment type="similarity">
    <text evidence="1">Belongs to the short-chain dehydrogenases/reductases (SDR) family.</text>
</comment>
<name>A0ABT9SES7_9BURK</name>
<dbReference type="PROSITE" id="PS00061">
    <property type="entry name" value="ADH_SHORT"/>
    <property type="match status" value="1"/>
</dbReference>
<dbReference type="InterPro" id="IPR036291">
    <property type="entry name" value="NAD(P)-bd_dom_sf"/>
</dbReference>
<dbReference type="InterPro" id="IPR020904">
    <property type="entry name" value="Sc_DH/Rdtase_CS"/>
</dbReference>
<dbReference type="Gene3D" id="3.40.50.720">
    <property type="entry name" value="NAD(P)-binding Rossmann-like Domain"/>
    <property type="match status" value="1"/>
</dbReference>
<reference evidence="2 3" key="1">
    <citation type="submission" date="2023-07" db="EMBL/GenBank/DDBJ databases">
        <title>Sorghum-associated microbial communities from plants grown in Nebraska, USA.</title>
        <authorList>
            <person name="Schachtman D."/>
        </authorList>
    </citation>
    <scope>NUCLEOTIDE SEQUENCE [LARGE SCALE GENOMIC DNA]</scope>
    <source>
        <strain evidence="2 3">DS1607</strain>
    </source>
</reference>
<dbReference type="PANTHER" id="PTHR42760">
    <property type="entry name" value="SHORT-CHAIN DEHYDROGENASES/REDUCTASES FAMILY MEMBER"/>
    <property type="match status" value="1"/>
</dbReference>
<evidence type="ECO:0000313" key="3">
    <source>
        <dbReference type="Proteomes" id="UP001226867"/>
    </source>
</evidence>
<organism evidence="2 3">
    <name type="scientific">Variovorax ginsengisoli</name>
    <dbReference type="NCBI Taxonomy" id="363844"/>
    <lineage>
        <taxon>Bacteria</taxon>
        <taxon>Pseudomonadati</taxon>
        <taxon>Pseudomonadota</taxon>
        <taxon>Betaproteobacteria</taxon>
        <taxon>Burkholderiales</taxon>
        <taxon>Comamonadaceae</taxon>
        <taxon>Variovorax</taxon>
    </lineage>
</organism>
<dbReference type="InterPro" id="IPR002347">
    <property type="entry name" value="SDR_fam"/>
</dbReference>
<accession>A0ABT9SES7</accession>
<gene>
    <name evidence="2" type="ORF">J2W36_005141</name>
</gene>
<comment type="caution">
    <text evidence="2">The sequence shown here is derived from an EMBL/GenBank/DDBJ whole genome shotgun (WGS) entry which is preliminary data.</text>
</comment>
<proteinExistence type="inferred from homology"/>
<dbReference type="SUPFAM" id="SSF51735">
    <property type="entry name" value="NAD(P)-binding Rossmann-fold domains"/>
    <property type="match status" value="1"/>
</dbReference>
<evidence type="ECO:0000256" key="1">
    <source>
        <dbReference type="ARBA" id="ARBA00006484"/>
    </source>
</evidence>
<dbReference type="EMBL" id="JAUSRO010000022">
    <property type="protein sequence ID" value="MDP9902863.1"/>
    <property type="molecule type" value="Genomic_DNA"/>
</dbReference>
<dbReference type="RefSeq" id="WP_307692596.1">
    <property type="nucleotide sequence ID" value="NZ_JAUSRO010000022.1"/>
</dbReference>
<dbReference type="Proteomes" id="UP001226867">
    <property type="component" value="Unassembled WGS sequence"/>
</dbReference>
<dbReference type="Pfam" id="PF13561">
    <property type="entry name" value="adh_short_C2"/>
    <property type="match status" value="1"/>
</dbReference>
<sequence length="268" mass="28771">MDDLQMPEPQQHQSLPSLSRLEGKIAIITGAASGIGHAAARLFAREGAVVIAVDRESSGITSAHPDFDRIFPLAQDVNDDGAAEATVEMAMRCGGGLDILFNNAGVSTVALAEDTLDEHWDHEFSVNSRSVFRFCRAAIPALRERAGKQGRARIINNASIMAERSDKGLCAYSASKHAVVGLSKTLALELGQYNITVNYLLPGSIRTEMTAKAFESVSLRRKWEEKSPLRRLGTPDDVARAALILASDETDFITGHGLVVDGGATLRA</sequence>
<keyword evidence="3" id="KW-1185">Reference proteome</keyword>
<evidence type="ECO:0000313" key="2">
    <source>
        <dbReference type="EMBL" id="MDP9902863.1"/>
    </source>
</evidence>
<protein>
    <submittedName>
        <fullName evidence="2">NAD(P)-dependent dehydrogenase (Short-subunit alcohol dehydrogenase family)</fullName>
    </submittedName>
</protein>
<dbReference type="PRINTS" id="PR00080">
    <property type="entry name" value="SDRFAMILY"/>
</dbReference>
<dbReference type="PRINTS" id="PR00081">
    <property type="entry name" value="GDHRDH"/>
</dbReference>
<dbReference type="CDD" id="cd05233">
    <property type="entry name" value="SDR_c"/>
    <property type="match status" value="1"/>
</dbReference>